<sequence length="216" mass="26346">MDRPIDSHEIRRPCRSLPSSSAVSRVNRWRDAWILCYRAVEYNPPEPRRFHEVFPIWANCVNWIFGKPLDLKRYDMRFYYSNDSNGPKEIFQLYFDENRVDNVIGGRIIFNLYEFQLQLRHYCDDLSKNNQLLVNHARGTINLSLMDNYERSPAQFFQTMTTWQLLFIHFMHAMAHWDTYDQYEHANYDTHAHVRNSVFFKLYFYGRMYTRRLQQD</sequence>
<evidence type="ECO:0000313" key="1">
    <source>
        <dbReference type="EMBL" id="GBO27134.1"/>
    </source>
</evidence>
<accession>A0A4Y2VSD2</accession>
<proteinExistence type="predicted"/>
<protein>
    <submittedName>
        <fullName evidence="1">Uncharacterized protein</fullName>
    </submittedName>
</protein>
<comment type="caution">
    <text evidence="1">The sequence shown here is derived from an EMBL/GenBank/DDBJ whole genome shotgun (WGS) entry which is preliminary data.</text>
</comment>
<dbReference type="EMBL" id="BGPR01050120">
    <property type="protein sequence ID" value="GBO27134.1"/>
    <property type="molecule type" value="Genomic_DNA"/>
</dbReference>
<dbReference type="Proteomes" id="UP000499080">
    <property type="component" value="Unassembled WGS sequence"/>
</dbReference>
<dbReference type="AlphaFoldDB" id="A0A4Y2VSD2"/>
<gene>
    <name evidence="1" type="ORF">AVEN_212407_1</name>
</gene>
<evidence type="ECO:0000313" key="2">
    <source>
        <dbReference type="Proteomes" id="UP000499080"/>
    </source>
</evidence>
<name>A0A4Y2VSD2_ARAVE</name>
<reference evidence="1 2" key="1">
    <citation type="journal article" date="2019" name="Sci. Rep.">
        <title>Orb-weaving spider Araneus ventricosus genome elucidates the spidroin gene catalogue.</title>
        <authorList>
            <person name="Kono N."/>
            <person name="Nakamura H."/>
            <person name="Ohtoshi R."/>
            <person name="Moran D.A.P."/>
            <person name="Shinohara A."/>
            <person name="Yoshida Y."/>
            <person name="Fujiwara M."/>
            <person name="Mori M."/>
            <person name="Tomita M."/>
            <person name="Arakawa K."/>
        </authorList>
    </citation>
    <scope>NUCLEOTIDE SEQUENCE [LARGE SCALE GENOMIC DNA]</scope>
</reference>
<keyword evidence="2" id="KW-1185">Reference proteome</keyword>
<organism evidence="1 2">
    <name type="scientific">Araneus ventricosus</name>
    <name type="common">Orbweaver spider</name>
    <name type="synonym">Epeira ventricosa</name>
    <dbReference type="NCBI Taxonomy" id="182803"/>
    <lineage>
        <taxon>Eukaryota</taxon>
        <taxon>Metazoa</taxon>
        <taxon>Ecdysozoa</taxon>
        <taxon>Arthropoda</taxon>
        <taxon>Chelicerata</taxon>
        <taxon>Arachnida</taxon>
        <taxon>Araneae</taxon>
        <taxon>Araneomorphae</taxon>
        <taxon>Entelegynae</taxon>
        <taxon>Araneoidea</taxon>
        <taxon>Araneidae</taxon>
        <taxon>Araneus</taxon>
    </lineage>
</organism>